<dbReference type="PRINTS" id="PR00449">
    <property type="entry name" value="RASTRNSFRMNG"/>
</dbReference>
<dbReference type="InterPro" id="IPR005225">
    <property type="entry name" value="Small_GTP-bd"/>
</dbReference>
<evidence type="ECO:0000256" key="4">
    <source>
        <dbReference type="ARBA" id="ARBA00022729"/>
    </source>
</evidence>
<dbReference type="Gene3D" id="1.50.10.100">
    <property type="entry name" value="Chondroitin AC/alginate lyase"/>
    <property type="match status" value="1"/>
</dbReference>
<comment type="caution">
    <text evidence="11">The sequence shown here is derived from an EMBL/GenBank/DDBJ whole genome shotgun (WGS) entry which is preliminary data.</text>
</comment>
<dbReference type="InterPro" id="IPR001806">
    <property type="entry name" value="Small_GTPase"/>
</dbReference>
<evidence type="ECO:0000313" key="11">
    <source>
        <dbReference type="EMBL" id="CAD5110718.1"/>
    </source>
</evidence>
<dbReference type="PROSITE" id="PS51419">
    <property type="entry name" value="RAB"/>
    <property type="match status" value="1"/>
</dbReference>
<keyword evidence="6" id="KW-0472">Membrane</keyword>
<dbReference type="GO" id="GO:0016020">
    <property type="term" value="C:membrane"/>
    <property type="evidence" value="ECO:0007669"/>
    <property type="project" value="UniProtKB-SubCell"/>
</dbReference>
<feature type="chain" id="PRO_5029825490" evidence="10">
    <location>
        <begin position="18"/>
        <end position="1124"/>
    </location>
</feature>
<dbReference type="GO" id="GO:0003924">
    <property type="term" value="F:GTPase activity"/>
    <property type="evidence" value="ECO:0007669"/>
    <property type="project" value="InterPro"/>
</dbReference>
<keyword evidence="7" id="KW-0325">Glycoprotein</keyword>
<feature type="compositionally biased region" description="Basic residues" evidence="9">
    <location>
        <begin position="776"/>
        <end position="788"/>
    </location>
</feature>
<feature type="region of interest" description="Disordered" evidence="9">
    <location>
        <begin position="770"/>
        <end position="792"/>
    </location>
</feature>
<evidence type="ECO:0000256" key="3">
    <source>
        <dbReference type="ARBA" id="ARBA00022692"/>
    </source>
</evidence>
<dbReference type="NCBIfam" id="TIGR00231">
    <property type="entry name" value="small_GTP"/>
    <property type="match status" value="1"/>
</dbReference>
<keyword evidence="4 10" id="KW-0732">Signal</keyword>
<feature type="signal peptide" evidence="10">
    <location>
        <begin position="1"/>
        <end position="17"/>
    </location>
</feature>
<dbReference type="PANTHER" id="PTHR15532:SF5">
    <property type="entry name" value="SULFOTRANSFERASE DOMAIN-CONTAINING PROTEIN"/>
    <property type="match status" value="1"/>
</dbReference>
<evidence type="ECO:0000256" key="8">
    <source>
        <dbReference type="ARBA" id="ARBA00023235"/>
    </source>
</evidence>
<reference evidence="11 12" key="1">
    <citation type="submission" date="2020-08" db="EMBL/GenBank/DDBJ databases">
        <authorList>
            <person name="Hejnol A."/>
        </authorList>
    </citation>
    <scope>NUCLEOTIDE SEQUENCE [LARGE SCALE GENOMIC DNA]</scope>
</reference>
<organism evidence="11 12">
    <name type="scientific">Dimorphilus gyrociliatus</name>
    <dbReference type="NCBI Taxonomy" id="2664684"/>
    <lineage>
        <taxon>Eukaryota</taxon>
        <taxon>Metazoa</taxon>
        <taxon>Spiralia</taxon>
        <taxon>Lophotrochozoa</taxon>
        <taxon>Annelida</taxon>
        <taxon>Polychaeta</taxon>
        <taxon>Polychaeta incertae sedis</taxon>
        <taxon>Dinophilidae</taxon>
        <taxon>Dimorphilus</taxon>
    </lineage>
</organism>
<dbReference type="CDD" id="cd01860">
    <property type="entry name" value="Rab5_related"/>
    <property type="match status" value="1"/>
</dbReference>
<dbReference type="Gene3D" id="3.40.50.300">
    <property type="entry name" value="P-loop containing nucleotide triphosphate hydrolases"/>
    <property type="match status" value="1"/>
</dbReference>
<evidence type="ECO:0000256" key="10">
    <source>
        <dbReference type="SAM" id="SignalP"/>
    </source>
</evidence>
<dbReference type="InterPro" id="IPR052447">
    <property type="entry name" value="Dermatan-Sulfate_Isomerase"/>
</dbReference>
<dbReference type="SMART" id="SM00176">
    <property type="entry name" value="RAN"/>
    <property type="match status" value="1"/>
</dbReference>
<dbReference type="EMBL" id="CAJFCJ010000001">
    <property type="protein sequence ID" value="CAD5110718.1"/>
    <property type="molecule type" value="Genomic_DNA"/>
</dbReference>
<name>A0A7I8V3L1_9ANNE</name>
<evidence type="ECO:0000256" key="5">
    <source>
        <dbReference type="ARBA" id="ARBA00022989"/>
    </source>
</evidence>
<evidence type="ECO:0000256" key="9">
    <source>
        <dbReference type="SAM" id="MobiDB-lite"/>
    </source>
</evidence>
<evidence type="ECO:0000256" key="1">
    <source>
        <dbReference type="ARBA" id="ARBA00004141"/>
    </source>
</evidence>
<dbReference type="InterPro" id="IPR027417">
    <property type="entry name" value="P-loop_NTPase"/>
</dbReference>
<evidence type="ECO:0000256" key="6">
    <source>
        <dbReference type="ARBA" id="ARBA00023136"/>
    </source>
</evidence>
<dbReference type="FunFam" id="3.40.50.300:FF:000808">
    <property type="entry name" value="Small GTP-binding protein, putative"/>
    <property type="match status" value="1"/>
</dbReference>
<dbReference type="SMART" id="SM00174">
    <property type="entry name" value="RHO"/>
    <property type="match status" value="1"/>
</dbReference>
<protein>
    <submittedName>
        <fullName evidence="11">DgyrCDS91</fullName>
    </submittedName>
</protein>
<keyword evidence="5" id="KW-1133">Transmembrane helix</keyword>
<dbReference type="PANTHER" id="PTHR15532">
    <property type="match status" value="1"/>
</dbReference>
<keyword evidence="3" id="KW-0812">Transmembrane</keyword>
<dbReference type="GO" id="GO:0005525">
    <property type="term" value="F:GTP binding"/>
    <property type="evidence" value="ECO:0007669"/>
    <property type="project" value="InterPro"/>
</dbReference>
<evidence type="ECO:0000256" key="7">
    <source>
        <dbReference type="ARBA" id="ARBA00023180"/>
    </source>
</evidence>
<proteinExistence type="inferred from homology"/>
<dbReference type="SMART" id="SM00173">
    <property type="entry name" value="RAS"/>
    <property type="match status" value="1"/>
</dbReference>
<dbReference type="GO" id="GO:0047757">
    <property type="term" value="F:chondroitin-glucuronate 5-epimerase activity"/>
    <property type="evidence" value="ECO:0007669"/>
    <property type="project" value="TreeGrafter"/>
</dbReference>
<dbReference type="Pfam" id="PF00071">
    <property type="entry name" value="Ras"/>
    <property type="match status" value="1"/>
</dbReference>
<dbReference type="AlphaFoldDB" id="A0A7I8V3L1"/>
<dbReference type="PROSITE" id="PS51421">
    <property type="entry name" value="RAS"/>
    <property type="match status" value="1"/>
</dbReference>
<keyword evidence="8" id="KW-0413">Isomerase</keyword>
<dbReference type="Proteomes" id="UP000549394">
    <property type="component" value="Unassembled WGS sequence"/>
</dbReference>
<gene>
    <name evidence="11" type="ORF">DGYR_LOCUS82</name>
</gene>
<comment type="subcellular location">
    <subcellularLocation>
        <location evidence="1">Membrane</location>
        <topology evidence="1">Multi-pass membrane protein</topology>
    </subcellularLocation>
</comment>
<dbReference type="SMART" id="SM00175">
    <property type="entry name" value="RAB"/>
    <property type="match status" value="1"/>
</dbReference>
<keyword evidence="12" id="KW-1185">Reference proteome</keyword>
<dbReference type="SUPFAM" id="SSF52540">
    <property type="entry name" value="P-loop containing nucleoside triphosphate hydrolases"/>
    <property type="match status" value="1"/>
</dbReference>
<comment type="similarity">
    <text evidence="2">Belongs to the dermatan-sulfate isomerase family.</text>
</comment>
<dbReference type="InterPro" id="IPR008929">
    <property type="entry name" value="Chondroitin_lyas"/>
</dbReference>
<sequence>MLYLSSLVVLLFCRCNGKIGGMAKGGPAGYPRLHFGANEVGNMRELRTVSIQVHQMLAMEMENPLLWRESILPPTDYETYVNSWRRRYSDNLPTMAFFSLLKNDQRSLNQVVQYFNRLSGLDRWSLDKNNESDEYSGTVLLSFATAADFILGNANLPKKEKSIYLNKIQVEADNLYREILKPNCPWSKKLLNARTLRSYLSLLVSSIIIPNAPNSYKWQLAANSHLESCLHVLKNVKDGSIPGAANMREFLDISGTLLKFLTLVNRHFQSKYLFIYWSRMHSLLYKYVVVPILKESPETYRESWTLGPGYQLALMSSRILKDSSMNDLVDSIRDNRAIISARLRHTDFGSLWMEYIYYKQPLPAPKPAKNSFYFFSDRGVFSSVTDDLFVYTFAGNPMGQQITDLIAKGKYSIDQFSKPRLRKRQQGSIILSFQHNVFITGTDLTMAFSPSLKPNCYGTIAGQLGSCPQFSKLPKGELLIGLERKGYVYSRAELVETYDLALGLKSVQRSLLASKNMAIIYDRIVLRETSKLEHVQVYFENLESGWKEKDWKDYKGLTAGNSEMFYTIVHGQSPKSSIYRNNQLANITFPISSSELDVIYIINNKAQPVRSFQADFVEREILQISLKFDQISYDIKISLDPVFVRDLCSVSSTDGQFVQFQKTDLLVSLIGRQPIKKYKRQLESIAKAPKKGLDRKIRDLSLANPNRKPIGKERKKQWGQYNMMRKGQVDGKSADIPPNASKLKPKGREGKFINRRQNNTINYKRIRNNTKSQNKSYKKGKLTNHRLGKTPYHNLKTMPVARNKLSEGRKLGKSFETNSILMSERESLRNSNNLIHSRNNNISNYPLEGGKFKSETVKNEFNPAKMIEGEIFKEGNSSDIHLKRINDLKLKKFTVEAKKKKFGFTPSKYDDFNDDNLAAILNKPVPVREVYEEDIGFNYIYDEDSGVGKSCLAHRFVQDSFNSRAESTIGAAFLTRVIVVDDTQFKLQIWDTAGQEKYRSLAPMYYRGAQAAIIAYDITQASSFQTLRYWIDELHKQGPADIVLAISGNKSDMKDQRKIATHIGKAEADAVNGIFMETSAKNDENIKELFDEICRRMPKTKRVVAGQSAVQLKKPAGKKKCCPT</sequence>
<evidence type="ECO:0000313" key="12">
    <source>
        <dbReference type="Proteomes" id="UP000549394"/>
    </source>
</evidence>
<accession>A0A7I8V3L1</accession>
<evidence type="ECO:0000256" key="2">
    <source>
        <dbReference type="ARBA" id="ARBA00006556"/>
    </source>
</evidence>